<keyword evidence="3 10" id="KW-0813">Transport</keyword>
<name>A0AAV3PX43_LITER</name>
<sequence length="378" mass="41274">MAEMFKDHTFAMHAIAGSASVALSTVLTYPLDTLKVLTQVGSSPNKQLRTPQVLQRVKTLSGSSGLYNGVNWLMLGRTFGLGARFGIYEILTAYYKDGREDNYVHVSEALLAGMAAGAGESIVISPFELVKLRAQVASAARTSTVSSVIEKGTVSPLVSKLLPCYSPDLRALNNTVGLLSTLTSKHPNMVDALKEYPWMMSGSGKPPPVSDVRRPSQIISLEGWSSLWRNLRAGMVRDSIFGGIFFSSWQFFHRAMLDWKAAGMTPPPRSDEEIGPLSPIAITVAAGFSGSLAAAASHCFDTARSRSQCTILPKYVTMERVLLKWNRPGKRFERLTGIHPSDRNLLFRGLWLRMACSGIASFVLVGSYFFAISNLVIE</sequence>
<keyword evidence="6 11" id="KW-1133">Transmembrane helix</keyword>
<keyword evidence="7" id="KW-0496">Mitochondrion</keyword>
<keyword evidence="8 9" id="KW-0472">Membrane</keyword>
<reference evidence="12 13" key="1">
    <citation type="submission" date="2024-01" db="EMBL/GenBank/DDBJ databases">
        <title>The complete chloroplast genome sequence of Lithospermum erythrorhizon: insights into the phylogenetic relationship among Boraginaceae species and the maternal lineages of purple gromwells.</title>
        <authorList>
            <person name="Okada T."/>
            <person name="Watanabe K."/>
        </authorList>
    </citation>
    <scope>NUCLEOTIDE SEQUENCE [LARGE SCALE GENOMIC DNA]</scope>
</reference>
<protein>
    <submittedName>
        <fullName evidence="12">Transporter</fullName>
    </submittedName>
</protein>
<evidence type="ECO:0000256" key="4">
    <source>
        <dbReference type="ARBA" id="ARBA00022692"/>
    </source>
</evidence>
<dbReference type="Gene3D" id="1.50.40.10">
    <property type="entry name" value="Mitochondrial carrier domain"/>
    <property type="match status" value="1"/>
</dbReference>
<dbReference type="SUPFAM" id="SSF103506">
    <property type="entry name" value="Mitochondrial carrier"/>
    <property type="match status" value="1"/>
</dbReference>
<keyword evidence="13" id="KW-1185">Reference proteome</keyword>
<comment type="similarity">
    <text evidence="2 10">Belongs to the mitochondrial carrier (TC 2.A.29) family.</text>
</comment>
<feature type="repeat" description="Solcar" evidence="9">
    <location>
        <begin position="8"/>
        <end position="94"/>
    </location>
</feature>
<dbReference type="PANTHER" id="PTHR45624">
    <property type="entry name" value="MITOCHONDRIAL BASIC AMINO ACIDS TRANSPORTER-RELATED"/>
    <property type="match status" value="1"/>
</dbReference>
<dbReference type="InterPro" id="IPR023395">
    <property type="entry name" value="MCP_dom_sf"/>
</dbReference>
<evidence type="ECO:0000256" key="7">
    <source>
        <dbReference type="ARBA" id="ARBA00023128"/>
    </source>
</evidence>
<dbReference type="InterPro" id="IPR050567">
    <property type="entry name" value="Mitochondrial_Carrier"/>
</dbReference>
<comment type="subcellular location">
    <subcellularLocation>
        <location evidence="1">Mitochondrion membrane</location>
        <topology evidence="1">Multi-pass membrane protein</topology>
    </subcellularLocation>
</comment>
<organism evidence="12 13">
    <name type="scientific">Lithospermum erythrorhizon</name>
    <name type="common">Purple gromwell</name>
    <name type="synonym">Lithospermum officinale var. erythrorhizon</name>
    <dbReference type="NCBI Taxonomy" id="34254"/>
    <lineage>
        <taxon>Eukaryota</taxon>
        <taxon>Viridiplantae</taxon>
        <taxon>Streptophyta</taxon>
        <taxon>Embryophyta</taxon>
        <taxon>Tracheophyta</taxon>
        <taxon>Spermatophyta</taxon>
        <taxon>Magnoliopsida</taxon>
        <taxon>eudicotyledons</taxon>
        <taxon>Gunneridae</taxon>
        <taxon>Pentapetalae</taxon>
        <taxon>asterids</taxon>
        <taxon>lamiids</taxon>
        <taxon>Boraginales</taxon>
        <taxon>Boraginaceae</taxon>
        <taxon>Boraginoideae</taxon>
        <taxon>Lithospermeae</taxon>
        <taxon>Lithospermum</taxon>
    </lineage>
</organism>
<evidence type="ECO:0000313" key="12">
    <source>
        <dbReference type="EMBL" id="GAA0155820.1"/>
    </source>
</evidence>
<evidence type="ECO:0000256" key="9">
    <source>
        <dbReference type="PROSITE-ProRule" id="PRU00282"/>
    </source>
</evidence>
<dbReference type="GO" id="GO:0031966">
    <property type="term" value="C:mitochondrial membrane"/>
    <property type="evidence" value="ECO:0007669"/>
    <property type="project" value="UniProtKB-SubCell"/>
</dbReference>
<evidence type="ECO:0000256" key="10">
    <source>
        <dbReference type="RuleBase" id="RU000488"/>
    </source>
</evidence>
<evidence type="ECO:0000256" key="2">
    <source>
        <dbReference type="ARBA" id="ARBA00006375"/>
    </source>
</evidence>
<comment type="caution">
    <text evidence="12">The sequence shown here is derived from an EMBL/GenBank/DDBJ whole genome shotgun (WGS) entry which is preliminary data.</text>
</comment>
<evidence type="ECO:0000313" key="13">
    <source>
        <dbReference type="Proteomes" id="UP001454036"/>
    </source>
</evidence>
<dbReference type="InterPro" id="IPR018108">
    <property type="entry name" value="MCP_transmembrane"/>
</dbReference>
<evidence type="ECO:0000256" key="5">
    <source>
        <dbReference type="ARBA" id="ARBA00022737"/>
    </source>
</evidence>
<dbReference type="PROSITE" id="PS50920">
    <property type="entry name" value="SOLCAR"/>
    <property type="match status" value="1"/>
</dbReference>
<keyword evidence="4 9" id="KW-0812">Transmembrane</keyword>
<evidence type="ECO:0000256" key="3">
    <source>
        <dbReference type="ARBA" id="ARBA00022448"/>
    </source>
</evidence>
<dbReference type="Proteomes" id="UP001454036">
    <property type="component" value="Unassembled WGS sequence"/>
</dbReference>
<evidence type="ECO:0000256" key="6">
    <source>
        <dbReference type="ARBA" id="ARBA00022989"/>
    </source>
</evidence>
<gene>
    <name evidence="12" type="ORF">LIER_13462</name>
</gene>
<dbReference type="EMBL" id="BAABME010002724">
    <property type="protein sequence ID" value="GAA0155820.1"/>
    <property type="molecule type" value="Genomic_DNA"/>
</dbReference>
<dbReference type="Pfam" id="PF00153">
    <property type="entry name" value="Mito_carr"/>
    <property type="match status" value="2"/>
</dbReference>
<evidence type="ECO:0000256" key="1">
    <source>
        <dbReference type="ARBA" id="ARBA00004225"/>
    </source>
</evidence>
<evidence type="ECO:0000256" key="8">
    <source>
        <dbReference type="ARBA" id="ARBA00023136"/>
    </source>
</evidence>
<proteinExistence type="inferred from homology"/>
<accession>A0AAV3PX43</accession>
<dbReference type="GO" id="GO:0022857">
    <property type="term" value="F:transmembrane transporter activity"/>
    <property type="evidence" value="ECO:0007669"/>
    <property type="project" value="TreeGrafter"/>
</dbReference>
<feature type="transmembrane region" description="Helical" evidence="11">
    <location>
        <begin position="350"/>
        <end position="377"/>
    </location>
</feature>
<evidence type="ECO:0000256" key="11">
    <source>
        <dbReference type="SAM" id="Phobius"/>
    </source>
</evidence>
<dbReference type="AlphaFoldDB" id="A0AAV3PX43"/>
<keyword evidence="5" id="KW-0677">Repeat</keyword>
<dbReference type="PANTHER" id="PTHR45624:SF36">
    <property type="entry name" value="S-ADENOSYLMETHIONINE CARRIER 2, CHLOROPLASTIC-RELATED"/>
    <property type="match status" value="1"/>
</dbReference>